<dbReference type="Proteomes" id="UP000215914">
    <property type="component" value="Unassembled WGS sequence"/>
</dbReference>
<keyword evidence="2" id="KW-1185">Reference proteome</keyword>
<proteinExistence type="predicted"/>
<name>A0A9K3JMA3_HELAN</name>
<evidence type="ECO:0000313" key="1">
    <source>
        <dbReference type="EMBL" id="KAF5817075.1"/>
    </source>
</evidence>
<reference evidence="1" key="2">
    <citation type="submission" date="2020-06" db="EMBL/GenBank/DDBJ databases">
        <title>Helianthus annuus Genome sequencing and assembly Release 2.</title>
        <authorList>
            <person name="Gouzy J."/>
            <person name="Langlade N."/>
            <person name="Munos S."/>
        </authorList>
    </citation>
    <scope>NUCLEOTIDE SEQUENCE</scope>
    <source>
        <tissue evidence="1">Leaves</tissue>
    </source>
</reference>
<gene>
    <name evidence="1" type="ORF">HanXRQr2_Chr02g0048801</name>
</gene>
<dbReference type="AlphaFoldDB" id="A0A9K3JMA3"/>
<protein>
    <submittedName>
        <fullName evidence="1">Uncharacterized protein</fullName>
    </submittedName>
</protein>
<accession>A0A9K3JMA3</accession>
<sequence>MGMIHIPLQVKGPIATKSCTPEIKTSPIVQSVVFFSESDDQNIAMGMIHIPLQVKGPITTKSCTPEIKTSPIVQSVFFSESDDQNSINECLHRLRKNGLFDPE</sequence>
<dbReference type="Gramene" id="mRNA:HanXRQr2_Chr02g0048801">
    <property type="protein sequence ID" value="CDS:HanXRQr2_Chr02g0048801.1"/>
    <property type="gene ID" value="HanXRQr2_Chr02g0048801"/>
</dbReference>
<reference evidence="1" key="1">
    <citation type="journal article" date="2017" name="Nature">
        <title>The sunflower genome provides insights into oil metabolism, flowering and Asterid evolution.</title>
        <authorList>
            <person name="Badouin H."/>
            <person name="Gouzy J."/>
            <person name="Grassa C.J."/>
            <person name="Murat F."/>
            <person name="Staton S.E."/>
            <person name="Cottret L."/>
            <person name="Lelandais-Briere C."/>
            <person name="Owens G.L."/>
            <person name="Carrere S."/>
            <person name="Mayjonade B."/>
            <person name="Legrand L."/>
            <person name="Gill N."/>
            <person name="Kane N.C."/>
            <person name="Bowers J.E."/>
            <person name="Hubner S."/>
            <person name="Bellec A."/>
            <person name="Berard A."/>
            <person name="Berges H."/>
            <person name="Blanchet N."/>
            <person name="Boniface M.C."/>
            <person name="Brunel D."/>
            <person name="Catrice O."/>
            <person name="Chaidir N."/>
            <person name="Claudel C."/>
            <person name="Donnadieu C."/>
            <person name="Faraut T."/>
            <person name="Fievet G."/>
            <person name="Helmstetter N."/>
            <person name="King M."/>
            <person name="Knapp S.J."/>
            <person name="Lai Z."/>
            <person name="Le Paslier M.C."/>
            <person name="Lippi Y."/>
            <person name="Lorenzon L."/>
            <person name="Mandel J.R."/>
            <person name="Marage G."/>
            <person name="Marchand G."/>
            <person name="Marquand E."/>
            <person name="Bret-Mestries E."/>
            <person name="Morien E."/>
            <person name="Nambeesan S."/>
            <person name="Nguyen T."/>
            <person name="Pegot-Espagnet P."/>
            <person name="Pouilly N."/>
            <person name="Raftis F."/>
            <person name="Sallet E."/>
            <person name="Schiex T."/>
            <person name="Thomas J."/>
            <person name="Vandecasteele C."/>
            <person name="Vares D."/>
            <person name="Vear F."/>
            <person name="Vautrin S."/>
            <person name="Crespi M."/>
            <person name="Mangin B."/>
            <person name="Burke J.M."/>
            <person name="Salse J."/>
            <person name="Munos S."/>
            <person name="Vincourt P."/>
            <person name="Rieseberg L.H."/>
            <person name="Langlade N.B."/>
        </authorList>
    </citation>
    <scope>NUCLEOTIDE SEQUENCE</scope>
    <source>
        <tissue evidence="1">Leaves</tissue>
    </source>
</reference>
<dbReference type="EMBL" id="MNCJ02000317">
    <property type="protein sequence ID" value="KAF5817075.1"/>
    <property type="molecule type" value="Genomic_DNA"/>
</dbReference>
<evidence type="ECO:0000313" key="2">
    <source>
        <dbReference type="Proteomes" id="UP000215914"/>
    </source>
</evidence>
<organism evidence="1 2">
    <name type="scientific">Helianthus annuus</name>
    <name type="common">Common sunflower</name>
    <dbReference type="NCBI Taxonomy" id="4232"/>
    <lineage>
        <taxon>Eukaryota</taxon>
        <taxon>Viridiplantae</taxon>
        <taxon>Streptophyta</taxon>
        <taxon>Embryophyta</taxon>
        <taxon>Tracheophyta</taxon>
        <taxon>Spermatophyta</taxon>
        <taxon>Magnoliopsida</taxon>
        <taxon>eudicotyledons</taxon>
        <taxon>Gunneridae</taxon>
        <taxon>Pentapetalae</taxon>
        <taxon>asterids</taxon>
        <taxon>campanulids</taxon>
        <taxon>Asterales</taxon>
        <taxon>Asteraceae</taxon>
        <taxon>Asteroideae</taxon>
        <taxon>Heliantheae alliance</taxon>
        <taxon>Heliantheae</taxon>
        <taxon>Helianthus</taxon>
    </lineage>
</organism>
<comment type="caution">
    <text evidence="1">The sequence shown here is derived from an EMBL/GenBank/DDBJ whole genome shotgun (WGS) entry which is preliminary data.</text>
</comment>